<evidence type="ECO:0000313" key="5">
    <source>
        <dbReference type="Proteomes" id="UP000271241"/>
    </source>
</evidence>
<comment type="similarity">
    <text evidence="1">Belongs to the OPA3 family.</text>
</comment>
<evidence type="ECO:0000313" key="4">
    <source>
        <dbReference type="EMBL" id="RKP10183.1"/>
    </source>
</evidence>
<proteinExistence type="inferred from homology"/>
<dbReference type="GO" id="GO:0005739">
    <property type="term" value="C:mitochondrion"/>
    <property type="evidence" value="ECO:0007669"/>
    <property type="project" value="TreeGrafter"/>
</dbReference>
<evidence type="ECO:0000256" key="3">
    <source>
        <dbReference type="SAM" id="Coils"/>
    </source>
</evidence>
<name>A0A4P9XV91_9FUNG</name>
<keyword evidence="2 3" id="KW-0175">Coiled coil</keyword>
<feature type="coiled-coil region" evidence="3">
    <location>
        <begin position="106"/>
        <end position="133"/>
    </location>
</feature>
<gene>
    <name evidence="4" type="ORF">THASP1DRAFT_28023</name>
</gene>
<evidence type="ECO:0000256" key="2">
    <source>
        <dbReference type="ARBA" id="ARBA00023054"/>
    </source>
</evidence>
<dbReference type="EMBL" id="KZ992465">
    <property type="protein sequence ID" value="RKP10183.1"/>
    <property type="molecule type" value="Genomic_DNA"/>
</dbReference>
<dbReference type="Pfam" id="PF07047">
    <property type="entry name" value="OPA3"/>
    <property type="match status" value="1"/>
</dbReference>
<reference evidence="5" key="1">
    <citation type="journal article" date="2018" name="Nat. Microbiol.">
        <title>Leveraging single-cell genomics to expand the fungal tree of life.</title>
        <authorList>
            <person name="Ahrendt S.R."/>
            <person name="Quandt C.A."/>
            <person name="Ciobanu D."/>
            <person name="Clum A."/>
            <person name="Salamov A."/>
            <person name="Andreopoulos B."/>
            <person name="Cheng J.F."/>
            <person name="Woyke T."/>
            <person name="Pelin A."/>
            <person name="Henrissat B."/>
            <person name="Reynolds N.K."/>
            <person name="Benny G.L."/>
            <person name="Smith M.E."/>
            <person name="James T.Y."/>
            <person name="Grigoriev I.V."/>
        </authorList>
    </citation>
    <scope>NUCLEOTIDE SEQUENCE [LARGE SCALE GENOMIC DNA]</scope>
    <source>
        <strain evidence="5">RSA 1356</strain>
    </source>
</reference>
<accession>A0A4P9XV91</accession>
<dbReference type="InterPro" id="IPR010754">
    <property type="entry name" value="OPA3-like"/>
</dbReference>
<dbReference type="PANTHER" id="PTHR12499">
    <property type="entry name" value="OPTIC ATROPHY 3 PROTEIN OPA3"/>
    <property type="match status" value="1"/>
</dbReference>
<dbReference type="PANTHER" id="PTHR12499:SF0">
    <property type="entry name" value="OPTIC ATROPHY 3 PROTEIN"/>
    <property type="match status" value="1"/>
</dbReference>
<keyword evidence="5" id="KW-1185">Reference proteome</keyword>
<dbReference type="AlphaFoldDB" id="A0A4P9XV91"/>
<dbReference type="OrthoDB" id="2129069at2759"/>
<evidence type="ECO:0000256" key="1">
    <source>
        <dbReference type="ARBA" id="ARBA00007584"/>
    </source>
</evidence>
<dbReference type="Proteomes" id="UP000271241">
    <property type="component" value="Unassembled WGS sequence"/>
</dbReference>
<organism evidence="4 5">
    <name type="scientific">Thamnocephalis sphaerospora</name>
    <dbReference type="NCBI Taxonomy" id="78915"/>
    <lineage>
        <taxon>Eukaryota</taxon>
        <taxon>Fungi</taxon>
        <taxon>Fungi incertae sedis</taxon>
        <taxon>Zoopagomycota</taxon>
        <taxon>Zoopagomycotina</taxon>
        <taxon>Zoopagomycetes</taxon>
        <taxon>Zoopagales</taxon>
        <taxon>Sigmoideomycetaceae</taxon>
        <taxon>Thamnocephalis</taxon>
    </lineage>
</organism>
<dbReference type="GO" id="GO:0019216">
    <property type="term" value="P:regulation of lipid metabolic process"/>
    <property type="evidence" value="ECO:0007669"/>
    <property type="project" value="TreeGrafter"/>
</dbReference>
<sequence>MSSLKLGSLLIRTLAKPISGQLKAYTKKHPRFKQTCISVAQATHRFELNMKMKFLGYKKEAIRPLNDAKAVEAGANFLGETFLFTVAASAIIFETTRQRLSNHAKQQAIDDKLQELRDDIAALKVALDEERERHTLALVEMSGLRQNSDMVQRVLEHLVRAQLTDSVVVHEPAPIAAVHSNDHGHTLLEKLGHAIGLPVQAHAETMEIPIEAISPAVPAAASAPITVTLQARPGLRTTNWPT</sequence>
<protein>
    <submittedName>
        <fullName evidence="4">Optic atrophy 3 protein-domain-containing protein</fullName>
    </submittedName>
</protein>